<evidence type="ECO:0000256" key="13">
    <source>
        <dbReference type="ARBA" id="ARBA00022842"/>
    </source>
</evidence>
<dbReference type="InterPro" id="IPR000719">
    <property type="entry name" value="Prot_kinase_dom"/>
</dbReference>
<feature type="repeat" description="RCC1" evidence="14">
    <location>
        <begin position="338"/>
        <end position="394"/>
    </location>
</feature>
<evidence type="ECO:0000256" key="6">
    <source>
        <dbReference type="ARBA" id="ARBA00022527"/>
    </source>
</evidence>
<dbReference type="Gene3D" id="1.10.510.10">
    <property type="entry name" value="Transferase(Phosphotransferase) domain 1"/>
    <property type="match status" value="1"/>
</dbReference>
<dbReference type="Pfam" id="PF00415">
    <property type="entry name" value="RCC1"/>
    <property type="match status" value="2"/>
</dbReference>
<accession>A0A8S3YXB0</accession>
<dbReference type="PROSITE" id="PS50011">
    <property type="entry name" value="PROTEIN_KINASE_DOM"/>
    <property type="match status" value="1"/>
</dbReference>
<dbReference type="PANTHER" id="PTHR44535">
    <property type="entry name" value="PROTEIN CBG16200"/>
    <property type="match status" value="1"/>
</dbReference>
<feature type="domain" description="Protein kinase" evidence="15">
    <location>
        <begin position="16"/>
        <end position="269"/>
    </location>
</feature>
<dbReference type="OrthoDB" id="248923at2759"/>
<dbReference type="GO" id="GO:0005737">
    <property type="term" value="C:cytoplasm"/>
    <property type="evidence" value="ECO:0007669"/>
    <property type="project" value="UniProtKB-SubCell"/>
</dbReference>
<gene>
    <name evidence="16" type="ORF">CUNI_LOCUS6937</name>
</gene>
<dbReference type="Gene3D" id="2.130.10.30">
    <property type="entry name" value="Regulator of chromosome condensation 1/beta-lactamase-inhibitor protein II"/>
    <property type="match status" value="1"/>
</dbReference>
<reference evidence="16" key="1">
    <citation type="submission" date="2021-04" db="EMBL/GenBank/DDBJ databases">
        <authorList>
            <consortium name="Molecular Ecology Group"/>
        </authorList>
    </citation>
    <scope>NUCLEOTIDE SEQUENCE</scope>
</reference>
<evidence type="ECO:0000256" key="3">
    <source>
        <dbReference type="ARBA" id="ARBA00010886"/>
    </source>
</evidence>
<evidence type="ECO:0000256" key="11">
    <source>
        <dbReference type="ARBA" id="ARBA00022777"/>
    </source>
</evidence>
<proteinExistence type="inferred from homology"/>
<keyword evidence="7" id="KW-0597">Phosphoprotein</keyword>
<dbReference type="PROSITE" id="PS00108">
    <property type="entry name" value="PROTEIN_KINASE_ST"/>
    <property type="match status" value="1"/>
</dbReference>
<dbReference type="GO" id="GO:0046872">
    <property type="term" value="F:metal ion binding"/>
    <property type="evidence" value="ECO:0007669"/>
    <property type="project" value="UniProtKB-KW"/>
</dbReference>
<dbReference type="EMBL" id="CAJHNH020001074">
    <property type="protein sequence ID" value="CAG5121379.1"/>
    <property type="molecule type" value="Genomic_DNA"/>
</dbReference>
<keyword evidence="9" id="KW-0479">Metal-binding</keyword>
<dbReference type="SUPFAM" id="SSF56112">
    <property type="entry name" value="Protein kinase-like (PK-like)"/>
    <property type="match status" value="1"/>
</dbReference>
<keyword evidence="17" id="KW-1185">Reference proteome</keyword>
<dbReference type="Proteomes" id="UP000678393">
    <property type="component" value="Unassembled WGS sequence"/>
</dbReference>
<comment type="caution">
    <text evidence="16">The sequence shown here is derived from an EMBL/GenBank/DDBJ whole genome shotgun (WGS) entry which is preliminary data.</text>
</comment>
<dbReference type="InterPro" id="IPR051997">
    <property type="entry name" value="STK_NEK"/>
</dbReference>
<dbReference type="GO" id="GO:0005524">
    <property type="term" value="F:ATP binding"/>
    <property type="evidence" value="ECO:0007669"/>
    <property type="project" value="UniProtKB-KW"/>
</dbReference>
<evidence type="ECO:0000256" key="9">
    <source>
        <dbReference type="ARBA" id="ARBA00022723"/>
    </source>
</evidence>
<dbReference type="InterPro" id="IPR009091">
    <property type="entry name" value="RCC1/BLIP-II"/>
</dbReference>
<keyword evidence="13" id="KW-0460">Magnesium</keyword>
<protein>
    <recommendedName>
        <fullName evidence="4">non-specific serine/threonine protein kinase</fullName>
        <ecNumber evidence="4">2.7.11.1</ecNumber>
    </recommendedName>
</protein>
<dbReference type="Pfam" id="PF00069">
    <property type="entry name" value="Pkinase"/>
    <property type="match status" value="1"/>
</dbReference>
<dbReference type="GO" id="GO:0004674">
    <property type="term" value="F:protein serine/threonine kinase activity"/>
    <property type="evidence" value="ECO:0007669"/>
    <property type="project" value="UniProtKB-KW"/>
</dbReference>
<organism evidence="16 17">
    <name type="scientific">Candidula unifasciata</name>
    <dbReference type="NCBI Taxonomy" id="100452"/>
    <lineage>
        <taxon>Eukaryota</taxon>
        <taxon>Metazoa</taxon>
        <taxon>Spiralia</taxon>
        <taxon>Lophotrochozoa</taxon>
        <taxon>Mollusca</taxon>
        <taxon>Gastropoda</taxon>
        <taxon>Heterobranchia</taxon>
        <taxon>Euthyneura</taxon>
        <taxon>Panpulmonata</taxon>
        <taxon>Eupulmonata</taxon>
        <taxon>Stylommatophora</taxon>
        <taxon>Helicina</taxon>
        <taxon>Helicoidea</taxon>
        <taxon>Geomitridae</taxon>
        <taxon>Candidula</taxon>
    </lineage>
</organism>
<dbReference type="InterPro" id="IPR011009">
    <property type="entry name" value="Kinase-like_dom_sf"/>
</dbReference>
<feature type="non-terminal residue" evidence="16">
    <location>
        <position position="464"/>
    </location>
</feature>
<evidence type="ECO:0000256" key="7">
    <source>
        <dbReference type="ARBA" id="ARBA00022553"/>
    </source>
</evidence>
<evidence type="ECO:0000256" key="10">
    <source>
        <dbReference type="ARBA" id="ARBA00022741"/>
    </source>
</evidence>
<sequence>MAAESSQANSAGPVSYTFLRVLGSGAFGEAVLYQKTEDNSLVVWKEVNLARVNEKQQRDSQSEIDILSLLNHANIISYYNHFIDENTLFIEMEYANGGTLHEKISSSTELWLEKDVLWYLHQLTSALAYIHDFGIIHRDIKTLNIFLTKAGLVKLGDFGISRFLESESQMAETLVGTPYYMSPEIMKGEKYNYKSDIWALGCVLYEMLTLEKTFQATNPLKLAMQIVKTDHSDVAVGYSCGVHSLVDQMLRKKPEERPTAEDILASPLLQLNSVTKRSRTSAASTSSVVSVITSKMCEMYQWGGGKLTPQKLEMFTREKSPMQVAVGHSHFAVISLEKELYTWANLQGGVSMVGQLGHGDNTSCKTPKLVESFVGVAVQQVACGEDFTLCVSDSGALYAFGSNYYGCLGCEVEEDEVLFPVRIDFFLDLPVQEIACGDAHVVVLTRSGHVYTWGSGEFGNNLLF</sequence>
<dbReference type="InterPro" id="IPR008271">
    <property type="entry name" value="Ser/Thr_kinase_AS"/>
</dbReference>
<dbReference type="Gene3D" id="3.30.200.20">
    <property type="entry name" value="Phosphorylase Kinase, domain 1"/>
    <property type="match status" value="1"/>
</dbReference>
<dbReference type="FunFam" id="3.30.200.20:FF:000097">
    <property type="entry name" value="Probable serine/threonine-protein kinase nek1"/>
    <property type="match status" value="1"/>
</dbReference>
<keyword evidence="8" id="KW-0808">Transferase</keyword>
<keyword evidence="11" id="KW-0418">Kinase</keyword>
<keyword evidence="5" id="KW-0963">Cytoplasm</keyword>
<dbReference type="AlphaFoldDB" id="A0A8S3YXB0"/>
<comment type="subcellular location">
    <subcellularLocation>
        <location evidence="2">Cytoplasm</location>
    </subcellularLocation>
</comment>
<comment type="cofactor">
    <cofactor evidence="1">
        <name>Mg(2+)</name>
        <dbReference type="ChEBI" id="CHEBI:18420"/>
    </cofactor>
</comment>
<feature type="repeat" description="RCC1" evidence="14">
    <location>
        <begin position="395"/>
        <end position="447"/>
    </location>
</feature>
<dbReference type="PROSITE" id="PS50012">
    <property type="entry name" value="RCC1_3"/>
    <property type="match status" value="2"/>
</dbReference>
<keyword evidence="12" id="KW-0067">ATP-binding</keyword>
<evidence type="ECO:0000256" key="14">
    <source>
        <dbReference type="PROSITE-ProRule" id="PRU00235"/>
    </source>
</evidence>
<name>A0A8S3YXB0_9EUPU</name>
<keyword evidence="10" id="KW-0547">Nucleotide-binding</keyword>
<evidence type="ECO:0000256" key="12">
    <source>
        <dbReference type="ARBA" id="ARBA00022840"/>
    </source>
</evidence>
<dbReference type="EC" id="2.7.11.1" evidence="4"/>
<dbReference type="SMART" id="SM00220">
    <property type="entry name" value="S_TKc"/>
    <property type="match status" value="1"/>
</dbReference>
<evidence type="ECO:0000256" key="4">
    <source>
        <dbReference type="ARBA" id="ARBA00012513"/>
    </source>
</evidence>
<evidence type="ECO:0000259" key="15">
    <source>
        <dbReference type="PROSITE" id="PS50011"/>
    </source>
</evidence>
<evidence type="ECO:0000313" key="16">
    <source>
        <dbReference type="EMBL" id="CAG5121379.1"/>
    </source>
</evidence>
<evidence type="ECO:0000256" key="2">
    <source>
        <dbReference type="ARBA" id="ARBA00004496"/>
    </source>
</evidence>
<evidence type="ECO:0000256" key="1">
    <source>
        <dbReference type="ARBA" id="ARBA00001946"/>
    </source>
</evidence>
<dbReference type="PANTHER" id="PTHR44535:SF1">
    <property type="entry name" value="SERINE_THREONINE-PROTEIN KINASE NEK9"/>
    <property type="match status" value="1"/>
</dbReference>
<keyword evidence="6" id="KW-0723">Serine/threonine-protein kinase</keyword>
<dbReference type="SUPFAM" id="SSF50985">
    <property type="entry name" value="RCC1/BLIP-II"/>
    <property type="match status" value="1"/>
</dbReference>
<evidence type="ECO:0000256" key="5">
    <source>
        <dbReference type="ARBA" id="ARBA00022490"/>
    </source>
</evidence>
<evidence type="ECO:0000256" key="8">
    <source>
        <dbReference type="ARBA" id="ARBA00022679"/>
    </source>
</evidence>
<dbReference type="InterPro" id="IPR000408">
    <property type="entry name" value="Reg_chr_condens"/>
</dbReference>
<comment type="similarity">
    <text evidence="3">Belongs to the protein kinase superfamily. NEK Ser/Thr protein kinase family. NIMA subfamily.</text>
</comment>
<evidence type="ECO:0000313" key="17">
    <source>
        <dbReference type="Proteomes" id="UP000678393"/>
    </source>
</evidence>